<dbReference type="Proteomes" id="UP001141327">
    <property type="component" value="Unassembled WGS sequence"/>
</dbReference>
<accession>A0ABQ8UR50</accession>
<keyword evidence="6" id="KW-1185">Reference proteome</keyword>
<reference evidence="5" key="1">
    <citation type="journal article" date="2022" name="bioRxiv">
        <title>Genomics of Preaxostyla Flagellates Illuminates Evolutionary Transitions and the Path Towards Mitochondrial Loss.</title>
        <authorList>
            <person name="Novak L.V.F."/>
            <person name="Treitli S.C."/>
            <person name="Pyrih J."/>
            <person name="Halakuc P."/>
            <person name="Pipaliya S.V."/>
            <person name="Vacek V."/>
            <person name="Brzon O."/>
            <person name="Soukal P."/>
            <person name="Eme L."/>
            <person name="Dacks J.B."/>
            <person name="Karnkowska A."/>
            <person name="Elias M."/>
            <person name="Hampl V."/>
        </authorList>
    </citation>
    <scope>NUCLEOTIDE SEQUENCE</scope>
    <source>
        <strain evidence="5">RCP-MX</strain>
    </source>
</reference>
<feature type="compositionally biased region" description="Low complexity" evidence="1">
    <location>
        <begin position="4050"/>
        <end position="4061"/>
    </location>
</feature>
<feature type="signal peptide" evidence="3">
    <location>
        <begin position="1"/>
        <end position="18"/>
    </location>
</feature>
<feature type="transmembrane region" description="Helical" evidence="2">
    <location>
        <begin position="4008"/>
        <end position="4032"/>
    </location>
</feature>
<protein>
    <recommendedName>
        <fullName evidence="4">IPT/TIG domain-containing protein</fullName>
    </recommendedName>
</protein>
<keyword evidence="2" id="KW-0812">Transmembrane</keyword>
<feature type="region of interest" description="Disordered" evidence="1">
    <location>
        <begin position="4038"/>
        <end position="4064"/>
    </location>
</feature>
<evidence type="ECO:0000313" key="5">
    <source>
        <dbReference type="EMBL" id="KAJ4461619.1"/>
    </source>
</evidence>
<dbReference type="SUPFAM" id="SSF81296">
    <property type="entry name" value="E set domains"/>
    <property type="match status" value="6"/>
</dbReference>
<evidence type="ECO:0000313" key="6">
    <source>
        <dbReference type="Proteomes" id="UP001141327"/>
    </source>
</evidence>
<dbReference type="SMART" id="SM00429">
    <property type="entry name" value="IPT"/>
    <property type="match status" value="5"/>
</dbReference>
<dbReference type="EMBL" id="JAPMOS010000006">
    <property type="protein sequence ID" value="KAJ4461619.1"/>
    <property type="molecule type" value="Genomic_DNA"/>
</dbReference>
<feature type="chain" id="PRO_5046104652" description="IPT/TIG domain-containing protein" evidence="3">
    <location>
        <begin position="19"/>
        <end position="4167"/>
    </location>
</feature>
<organism evidence="5 6">
    <name type="scientific">Paratrimastix pyriformis</name>
    <dbReference type="NCBI Taxonomy" id="342808"/>
    <lineage>
        <taxon>Eukaryota</taxon>
        <taxon>Metamonada</taxon>
        <taxon>Preaxostyla</taxon>
        <taxon>Paratrimastigidae</taxon>
        <taxon>Paratrimastix</taxon>
    </lineage>
</organism>
<dbReference type="PANTHER" id="PTHR45982">
    <property type="entry name" value="REGULATOR OF CHROMOSOME CONDENSATION"/>
    <property type="match status" value="1"/>
</dbReference>
<dbReference type="Pfam" id="PF01833">
    <property type="entry name" value="TIG"/>
    <property type="match status" value="5"/>
</dbReference>
<dbReference type="SUPFAM" id="SSF50985">
    <property type="entry name" value="RCC1/BLIP-II"/>
    <property type="match status" value="5"/>
</dbReference>
<feature type="domain" description="IPT/TIG" evidence="4">
    <location>
        <begin position="1591"/>
        <end position="1678"/>
    </location>
</feature>
<dbReference type="Gene3D" id="2.130.10.30">
    <property type="entry name" value="Regulator of chromosome condensation 1/beta-lactamase-inhibitor protein II"/>
    <property type="match status" value="8"/>
</dbReference>
<comment type="caution">
    <text evidence="5">The sequence shown here is derived from an EMBL/GenBank/DDBJ whole genome shotgun (WGS) entry which is preliminary data.</text>
</comment>
<keyword evidence="2" id="KW-1133">Transmembrane helix</keyword>
<dbReference type="InterPro" id="IPR002909">
    <property type="entry name" value="IPT_dom"/>
</dbReference>
<dbReference type="InterPro" id="IPR014756">
    <property type="entry name" value="Ig_E-set"/>
</dbReference>
<evidence type="ECO:0000256" key="2">
    <source>
        <dbReference type="SAM" id="Phobius"/>
    </source>
</evidence>
<dbReference type="PANTHER" id="PTHR45982:SF1">
    <property type="entry name" value="REGULATOR OF CHROMOSOME CONDENSATION"/>
    <property type="match status" value="1"/>
</dbReference>
<name>A0ABQ8UR50_9EUKA</name>
<feature type="domain" description="IPT/TIG" evidence="4">
    <location>
        <begin position="1681"/>
        <end position="1763"/>
    </location>
</feature>
<sequence>MWIWGSMSCSFWSTGSDALWASGLNTRFWMGDTTAATTSTFREIALPMGCRIAQVFANPICSVPRSFLLCEDGRLFAAGDNRGGSLCLPFTEVTLPAGKALKAVSPGIQFFTILLMTDGSLYGCGEVLFASLSRSACIPEFHAFGTILGSPQTTTPTLIAPGLPAGRTVAQVCAMHDATVLLLDNGDLYGAGTNAGGRLGLGTSTPGAAAFTQIALPTGRTATAISCAWEDLAAILDDGSLATCGYSPYLGDGSTTDRFTLATVALPGAGRRAASIKHSGDTFFVTVPSFSTTPPRFDSELGFGTTSPSTNPLRVLTDIPLPTGATTAWFAPGDFTTFVYTTAGRLLMAGIPFLVQVHQPLSCFPLSSTIPLPVRKHARHAQWDDTVFGSSSTSPCRASLFQVPVRKHARHAQWDNTGQLFLTTPGDRWTLTESDILTPQRGKLQGVAPSGSGTLAWGLAAPSLTGVSPATTYPGSSATLTLTGTHFRPEAAAPVTVTVGGLPCANLVVGAGATSLQCTIDPALPLGSHDVVVTNTDIGLGATLTNAFTVVCFGVSSLSAAVGRPGEVITVAGCGFTATCRVQLGTGGALLATTFLSAASSLRFVVPAQPSAASITYEVFVTETAAGAQSPPTGVLFSYARGDALWASGQNTMFWMGDTSTATGFREIALPGGCRIAHLFTHPSYARSFLHCDDGRLFAAGDNYGGSLCVGTTTNSPWTEVTLPPGKALKAVTGSGLDTILHMTDGSLYGCGSSTYGEVLFAPCPLVAIALACPVYLSFSAVLTRAPWMGLGWNLNGRVGLGPTASSGIPFTKLTLPSGRTATTIGCSLYNLAAILDDGSLATCGLGYFGATGDGITTDHYTLTRVSLPGTGRRVASLHFSPYSLVVRSMEGIISGTGLNYYGQLGLGTASATPLTALTDIPIPGGATAAWLACAKTTTFVYTTNGCLLAAGDNSVRGLFLTTTGDQHVLTESDLLTPQRGMLQGVAATEFGTLAWGLAAPSLTGVSPATTYPGSSATLTLTGTHFRPEAAAPVTVTVGGLPCANLVVGAGATSLQCTTDPVLPSGSHDVVVTNTDSGLGATMTSAFTVLCFHISSLSATVGRPGDVITATGCGFTATCRVQLGATGALLATTFLSATSLRFVVPAQPSAATVTYEVFVTETTTGDQSPSSGAASFSYAHGDALWARGRNDHSWMGDASTETAFREIALPAGCRIAHVFAIPDQPRSFLHCVDGRLFAAGTNSYGELCLGTTTDAPFTEVPFPDGKALKAVAVGAAATILHMADGSLYGCGLSNHGEVLVAPPVARFPICVDAAPSCVVARLVPFSLYSHCDIFLSCGINVDRALPSMSRLARLTSHFRSTIWGVPVFRVSGLTPTSSCVQGSNWDGRLGLGASFSDVTAFTQIALPAGRTATAIGCGYWHLAAILDDGSVATCGDGAHGALGHGTIADQVTLTTVALPGTGRRAASLQISSGTLFSIRPGEHQPQPHHPADGPPAPGGATVAWFVSDPWNHFVYTTDGRLLATGLGGDGQLFMAAPGDLAVLTESDQITPQRGMLQGIVPYSYGTLAWGLSGLMSPAPIDAVLLFLDRAAPSLTGVSPATADPGSSATLTLTGTHFRQEATVVTVGGLPCVSLVVGAGATSLQCTTDPALPLGSHDVVVTNTDIGLGATMTSAFTVSCFRVSSLSATVGRPGDVITVAGCGLTATCQVQLGTGGALLATTFISATSLRFVVPAQPSAATVSYEVFVTETATGMQAPVNFTFHLLHVPICTFLVYFPAEGDALWATGQNTNSWMGDTSTETAFREVALPPGCRIAQVFKNPKYPWSFLHCVDGRLFAAGYNDQGQLCLGTTATSGSLTEVTLPAGRTLKAVAPGDGFTILHMTDGSLYGCGDSSHGEVPFASSRTPRLLRAASGPWDFCLPALLSPSLGWICLALEQMICLTLTSLLVVFTQLGMPPLGSPQLTPLLLATGLPAGRTVVQVCAMDRASALLLDNGDVYGAGSNQNGRPGLGPTVTTGVTAFTQVALPTGRTATAIACTSANLAVILDDGSLATCGLGSVGFAGDGTTADRYTLGTVPLPGTGRRAASIQVSARTLFVRSTEGAIFGVGFATTVSWAWGREHQPVTVLTDIPGDADNQLFLTTSTDQAALIESDQLTPRLGMLQGVAAYTFGTLAWGLAAPLLTAVSPATTCAGSSATLTLTGAHFRHEAAAPVVVAVGGLPCANLVVANATCLQCTTDPALPLGSHDVVVTNTDIGLNATMASAFTVCIHVSSLSVTLGRPGDVITVTGCGLTATCKSAGCLPLGGGAYRVAVVVFGSGFRVTVTHRSLRIWCSRVRLGTGGALLTPTDLSATSLRFVVPAQPSPATVTYEVFVTETATGDQSPSSGAAMFSYPLTGTGIAPLTSRKYTACSLPADRLTPSPPAHPRAATVSGLSVLHGPAGSTTIVTVTGTNFAGGAAVRLGTGAAHIDVTPSGGTPSSSSLTFVVPTQPSAESQLGSRHSGQWAVAVVNPASAGSGLSAETGPGLTFSYEPVVTGVSPVWIARTAASTSVTVTGRNLYSGAAVHLAVAGVGSGGSGTAPPGGDITPTSIAPSEDALTFDLPAPASGVADLLEVHVSMPPALMGGTGGAVVYSPQTAATIQCPFAIPVIPHAHVTVYTPPAVASVSGATSNAHSPLLAKVGDQVTVTFTANVALDDTSPSALPVVTLAGRGAAVTFTTGAGATTFTAVLAMASGDAQGNLTFALSGMRDPQGNPQTEATITGTLDVVFDSVAPQLTAVTGASSSGVAGFARVGDQVTLTLQADEALDDAAATLLPGVMLAGRAAVVQLVGPATVRATVTLRVGDPLGPIGYTLSGSLCDLAGNCNSSLAPASGLIGIIFAEASAARSNLTFAHQATAGTWQPVLIMASDPDGNPVPCTATCAGTAFALELSSVQAGLGAVGVPLAAEWSCLGTDFLANYSAPLVAAPDYTLWCSDLLGPRERAPWGLVVTPDSISAGHCNMTVPAGTVGPTVGVPCTSTITARDRWGNHVPCTNANANATFVLLLDEAAPANLTWTCTGGGDFAGTFTPMAPFGHTLKGATRASGEPVGEEAAITVEPDEAPLLIISHRLWVVFPHLAPVDGAQSVFSTNSTIIIVAGHLFAVSVVARDAYGRSDVVCTAASANATFALLWDGCAPEELSWGCRATAMGAGGPVWVGTFRPVVAGPHLLAVVALSDGAFLTGGGTQPSNLTVTVIEGPMAATQTALAIVGGGSSGGMLSVGIPITLGLTAHDAWRNPIGCTNDTASRLEATVDGSSGGGPVLNLTWHCSSDGATFVSSAWTPSRSEAGRRTIAVLLHGGPSVAVEEVVASVNVTIAGVPTASDSTFTLSPSSPLAAGSQLRVIIRARDPAGTEFGCTPETANTTFAVLLDGNVAPGVADDDGAVMWACSVGEEPASFVAVLTVPTSAGAHNVSVTLDGRAIGGSATGQTIVVAAAVISAPQSSFVAPASTPAGASFTVTITARDGAGNVLPCSGPTAASTFRLLWDGAPVASGLSWSCTGSNPATATFAATFVPTAAGPHTVGVTYGGQVLGAVGSGVAATNVTVTPVSPSAAQSAFAMTASTVTAGASVNATFTARDRYGNAVPCVSPATAPVASVPFTVFLDGHTPTGLAWFCTADSPACFLATWLAPLQPGSYNITASCGGFALNDGPSTLAVLSDTTPPTIAAGSVIFASNNPNGPTRARLGDRLTVRLTASEPLGAATVLIAGHTLVAAQLDQAATEWGASWVVLPSDCAQGGGAGLLKAAVVNATDRASNPLPSGTTPVAAPATVELDCIRPRLSRLTFTSSNALPRVAHPGDRLTVSFTATEPLWVTASSPIVLTIAGHPVNVTAAAPALNAANDADGWTSFEASYQLTGSDRLGPVGFAVLKLADLAANTLEAPLSTPTEGPAVIYFVAETYRCHTDGECQADGDSGARCLAGGLTATTGGSFTRLWECQCSQPGYTVTPPGGTTCSRPAVSAASSGLWVAYVAGPLGSLLLIALLLVMLLLVRRRDRRRKNDPQQNPKTVVSPPSAPASVVRPEAEGEDAGGVNFFGIGTSVPPELPLHATAGTAATAADGPAAPAAPVIPGLAPPRLLRLFFPGIFATQAILCTTAVSLVFFFCSLPDRVFGQDEWKNTRTLKSWR</sequence>
<proteinExistence type="predicted"/>
<keyword evidence="2" id="KW-0472">Membrane</keyword>
<keyword evidence="3" id="KW-0732">Signal</keyword>
<dbReference type="InterPro" id="IPR009091">
    <property type="entry name" value="RCC1/BLIP-II"/>
</dbReference>
<gene>
    <name evidence="5" type="ORF">PAPYR_1728</name>
</gene>
<dbReference type="InterPro" id="IPR013783">
    <property type="entry name" value="Ig-like_fold"/>
</dbReference>
<evidence type="ECO:0000256" key="3">
    <source>
        <dbReference type="SAM" id="SignalP"/>
    </source>
</evidence>
<feature type="domain" description="IPT/TIG" evidence="4">
    <location>
        <begin position="461"/>
        <end position="551"/>
    </location>
</feature>
<evidence type="ECO:0000256" key="1">
    <source>
        <dbReference type="SAM" id="MobiDB-lite"/>
    </source>
</evidence>
<feature type="domain" description="IPT/TIG" evidence="4">
    <location>
        <begin position="2179"/>
        <end position="2268"/>
    </location>
</feature>
<feature type="transmembrane region" description="Helical" evidence="2">
    <location>
        <begin position="4121"/>
        <end position="4144"/>
    </location>
</feature>
<dbReference type="InterPro" id="IPR051553">
    <property type="entry name" value="Ran_GTPase-activating"/>
</dbReference>
<dbReference type="Gene3D" id="2.60.40.10">
    <property type="entry name" value="Immunoglobulins"/>
    <property type="match status" value="10"/>
</dbReference>
<feature type="domain" description="IPT/TIG" evidence="4">
    <location>
        <begin position="1000"/>
        <end position="1090"/>
    </location>
</feature>
<evidence type="ECO:0000259" key="4">
    <source>
        <dbReference type="SMART" id="SM00429"/>
    </source>
</evidence>
<dbReference type="CDD" id="cd00603">
    <property type="entry name" value="IPT_PCSR"/>
    <property type="match status" value="3"/>
</dbReference>